<dbReference type="Proteomes" id="UP000564407">
    <property type="component" value="Unassembled WGS sequence"/>
</dbReference>
<evidence type="ECO:0000313" key="5">
    <source>
        <dbReference type="Proteomes" id="UP000564407"/>
    </source>
</evidence>
<proteinExistence type="inferred from homology"/>
<evidence type="ECO:0000313" key="4">
    <source>
        <dbReference type="EMBL" id="NWV72438.1"/>
    </source>
</evidence>
<dbReference type="AlphaFoldDB" id="A0A7K6HAA1"/>
<accession>A0A7K6HAA1</accession>
<protein>
    <recommendedName>
        <fullName evidence="2">ribonuclease H</fullName>
        <ecNumber evidence="2">3.1.26.4</ecNumber>
    </recommendedName>
</protein>
<keyword evidence="5" id="KW-1185">Reference proteome</keyword>
<dbReference type="SUPFAM" id="SSF56672">
    <property type="entry name" value="DNA/RNA polymerases"/>
    <property type="match status" value="1"/>
</dbReference>
<evidence type="ECO:0000259" key="3">
    <source>
        <dbReference type="PROSITE" id="PS50878"/>
    </source>
</evidence>
<dbReference type="GO" id="GO:0004523">
    <property type="term" value="F:RNA-DNA hybrid ribonuclease activity"/>
    <property type="evidence" value="ECO:0007669"/>
    <property type="project" value="UniProtKB-EC"/>
</dbReference>
<evidence type="ECO:0000256" key="2">
    <source>
        <dbReference type="ARBA" id="ARBA00012180"/>
    </source>
</evidence>
<name>A0A7K6HAA1_9PASS</name>
<dbReference type="PANTHER" id="PTHR33064:SF37">
    <property type="entry name" value="RIBONUCLEASE H"/>
    <property type="match status" value="1"/>
</dbReference>
<organism evidence="4 5">
    <name type="scientific">Malurus elegans</name>
    <name type="common">Red-winged fairywren</name>
    <dbReference type="NCBI Taxonomy" id="720584"/>
    <lineage>
        <taxon>Eukaryota</taxon>
        <taxon>Metazoa</taxon>
        <taxon>Chordata</taxon>
        <taxon>Craniata</taxon>
        <taxon>Vertebrata</taxon>
        <taxon>Euteleostomi</taxon>
        <taxon>Archelosauria</taxon>
        <taxon>Archosauria</taxon>
        <taxon>Dinosauria</taxon>
        <taxon>Saurischia</taxon>
        <taxon>Theropoda</taxon>
        <taxon>Coelurosauria</taxon>
        <taxon>Aves</taxon>
        <taxon>Neognathae</taxon>
        <taxon>Neoaves</taxon>
        <taxon>Telluraves</taxon>
        <taxon>Australaves</taxon>
        <taxon>Passeriformes</taxon>
        <taxon>Meliphagoidea</taxon>
        <taxon>Maluridae</taxon>
        <taxon>Malurus</taxon>
    </lineage>
</organism>
<comment type="caution">
    <text evidence="4">The sequence shown here is derived from an EMBL/GenBank/DDBJ whole genome shotgun (WGS) entry which is preliminary data.</text>
</comment>
<dbReference type="InterPro" id="IPR000477">
    <property type="entry name" value="RT_dom"/>
</dbReference>
<evidence type="ECO:0000256" key="1">
    <source>
        <dbReference type="ARBA" id="ARBA00010879"/>
    </source>
</evidence>
<dbReference type="PANTHER" id="PTHR33064">
    <property type="entry name" value="POL PROTEIN"/>
    <property type="match status" value="1"/>
</dbReference>
<gene>
    <name evidence="4" type="primary">Pol_3</name>
    <name evidence="4" type="ORF">MALELE_R15794</name>
</gene>
<dbReference type="EMBL" id="VZRP01026194">
    <property type="protein sequence ID" value="NWV72438.1"/>
    <property type="molecule type" value="Genomic_DNA"/>
</dbReference>
<sequence>ILQDYQTTPDNTLIQYVDDLLIAGKQEDAVRKESIRLLNFLGLKGLKVSKAKLQFVEEEVKYLGHYLTRGEKKIDPERVQGILSLPPPKSKKQVRQIL</sequence>
<dbReference type="PROSITE" id="PS50878">
    <property type="entry name" value="RT_POL"/>
    <property type="match status" value="1"/>
</dbReference>
<feature type="domain" description="Reverse transcriptase" evidence="3">
    <location>
        <begin position="1"/>
        <end position="67"/>
    </location>
</feature>
<dbReference type="EC" id="3.1.26.4" evidence="2"/>
<reference evidence="4 5" key="1">
    <citation type="submission" date="2019-09" db="EMBL/GenBank/DDBJ databases">
        <title>Bird 10,000 Genomes (B10K) Project - Family phase.</title>
        <authorList>
            <person name="Zhang G."/>
        </authorList>
    </citation>
    <scope>NUCLEOTIDE SEQUENCE [LARGE SCALE GENOMIC DNA]</scope>
    <source>
        <strain evidence="4">B10K-DU-029-44</strain>
        <tissue evidence="4">Heart</tissue>
    </source>
</reference>
<dbReference type="InterPro" id="IPR051320">
    <property type="entry name" value="Viral_Replic_Matur_Polypro"/>
</dbReference>
<dbReference type="Pfam" id="PF00078">
    <property type="entry name" value="RVT_1"/>
    <property type="match status" value="1"/>
</dbReference>
<feature type="non-terminal residue" evidence="4">
    <location>
        <position position="98"/>
    </location>
</feature>
<comment type="similarity">
    <text evidence="1">Belongs to the beta type-B retroviral polymerase family. HERV class-II K(HML-2) pol subfamily.</text>
</comment>
<feature type="non-terminal residue" evidence="4">
    <location>
        <position position="1"/>
    </location>
</feature>
<dbReference type="InterPro" id="IPR043502">
    <property type="entry name" value="DNA/RNA_pol_sf"/>
</dbReference>
<dbReference type="InterPro" id="IPR043128">
    <property type="entry name" value="Rev_trsase/Diguanyl_cyclase"/>
</dbReference>
<dbReference type="Gene3D" id="3.30.70.270">
    <property type="match status" value="1"/>
</dbReference>